<protein>
    <recommendedName>
        <fullName evidence="4">F-box domain-containing protein</fullName>
    </recommendedName>
</protein>
<evidence type="ECO:0000313" key="2">
    <source>
        <dbReference type="EMBL" id="KAK4458230.1"/>
    </source>
</evidence>
<dbReference type="Proteomes" id="UP001321749">
    <property type="component" value="Unassembled WGS sequence"/>
</dbReference>
<reference evidence="2" key="1">
    <citation type="journal article" date="2023" name="Mol. Phylogenet. Evol.">
        <title>Genome-scale phylogeny and comparative genomics of the fungal order Sordariales.</title>
        <authorList>
            <person name="Hensen N."/>
            <person name="Bonometti L."/>
            <person name="Westerberg I."/>
            <person name="Brannstrom I.O."/>
            <person name="Guillou S."/>
            <person name="Cros-Aarteil S."/>
            <person name="Calhoun S."/>
            <person name="Haridas S."/>
            <person name="Kuo A."/>
            <person name="Mondo S."/>
            <person name="Pangilinan J."/>
            <person name="Riley R."/>
            <person name="LaButti K."/>
            <person name="Andreopoulos B."/>
            <person name="Lipzen A."/>
            <person name="Chen C."/>
            <person name="Yan M."/>
            <person name="Daum C."/>
            <person name="Ng V."/>
            <person name="Clum A."/>
            <person name="Steindorff A."/>
            <person name="Ohm R.A."/>
            <person name="Martin F."/>
            <person name="Silar P."/>
            <person name="Natvig D.O."/>
            <person name="Lalanne C."/>
            <person name="Gautier V."/>
            <person name="Ament-Velasquez S.L."/>
            <person name="Kruys A."/>
            <person name="Hutchinson M.I."/>
            <person name="Powell A.J."/>
            <person name="Barry K."/>
            <person name="Miller A.N."/>
            <person name="Grigoriev I.V."/>
            <person name="Debuchy R."/>
            <person name="Gladieux P."/>
            <person name="Hiltunen Thoren M."/>
            <person name="Johannesson H."/>
        </authorList>
    </citation>
    <scope>NUCLEOTIDE SEQUENCE</scope>
    <source>
        <strain evidence="2">PSN324</strain>
    </source>
</reference>
<name>A0AAV9HC72_9PEZI</name>
<gene>
    <name evidence="2" type="ORF">QBC42DRAFT_349783</name>
</gene>
<accession>A0AAV9HC72</accession>
<reference evidence="2" key="2">
    <citation type="submission" date="2023-06" db="EMBL/GenBank/DDBJ databases">
        <authorList>
            <consortium name="Lawrence Berkeley National Laboratory"/>
            <person name="Mondo S.J."/>
            <person name="Hensen N."/>
            <person name="Bonometti L."/>
            <person name="Westerberg I."/>
            <person name="Brannstrom I.O."/>
            <person name="Guillou S."/>
            <person name="Cros-Aarteil S."/>
            <person name="Calhoun S."/>
            <person name="Haridas S."/>
            <person name="Kuo A."/>
            <person name="Pangilinan J."/>
            <person name="Riley R."/>
            <person name="Labutti K."/>
            <person name="Andreopoulos B."/>
            <person name="Lipzen A."/>
            <person name="Chen C."/>
            <person name="Yanf M."/>
            <person name="Daum C."/>
            <person name="Ng V."/>
            <person name="Clum A."/>
            <person name="Steindorff A."/>
            <person name="Ohm R."/>
            <person name="Martin F."/>
            <person name="Silar P."/>
            <person name="Natvig D."/>
            <person name="Lalanne C."/>
            <person name="Gautier V."/>
            <person name="Ament-Velasquez S.L."/>
            <person name="Kruys A."/>
            <person name="Hutchinson M.I."/>
            <person name="Powell A.J."/>
            <person name="Barry K."/>
            <person name="Miller A.N."/>
            <person name="Grigoriev I.V."/>
            <person name="Debuchy R."/>
            <person name="Gladieux P."/>
            <person name="Thoren M.H."/>
            <person name="Johannesson H."/>
        </authorList>
    </citation>
    <scope>NUCLEOTIDE SEQUENCE</scope>
    <source>
        <strain evidence="2">PSN324</strain>
    </source>
</reference>
<comment type="caution">
    <text evidence="2">The sequence shown here is derived from an EMBL/GenBank/DDBJ whole genome shotgun (WGS) entry which is preliminary data.</text>
</comment>
<dbReference type="AlphaFoldDB" id="A0AAV9HC72"/>
<sequence>MGEWDVYCAICGGPLRAVRFASRQASPPSSSPKSTYANRDFDDNAYDPSVVREKETEWLGDIMVLAFYYDAPRLKRTYLTHGNEYLGYQEVEADEGSLPRRDDALRWYDHPCEICTFSCYRNGATHGIEQDPAYPFHRQCFKLLRRCWGGHPLRDDLHHSHPESELLESSEAKDEASDLETDGEDFVSEPDEDSRPEKHLADTDVLYEVMRELDEGTHLKVDYGDIWTTLSHHQIWESRAGEEVLVAHPGMVGGLLDRIRTLSNGKSTLVGLSGHDLTGRVKRDPFEDLPVELLAEISWHLSDMDDIVNLGKASWYVTLFLRGASNVFWAEALRVHTLWFSELQACLKMYPNVFEVIDMKALYLWVNSGTRPTRNLPRGHGLIRVANRRRIWKVCEDLVGRCKRKIRDRELEQVEEEQTTFRELLREKSCCNYMSIVSHDEQTKMHGGVRPRWWIRDWEETYEKQQFVEVFFHPLSGFLAGISVSSQESEEKPSITERVRRTMGYRLGDPETGVIPIGDWVCGIILHIATARNPLRSDSRCGRSPEPNFLISPKGLTILCQRGTQLHFGETSQGHPQKVLIPRPNHNSAQIVGIMGQLTVRPPDEENLVVFSRIGLLKVDDSYLSDRQVVTETWVNYVWDDDYSRDNLLWKRDYADVLGEPIWNHPGIKFQAYDDDCFDSSHDLGIVRTADKPTRQDLIPQEAFIWAKDRQDAKQLCRVSIYTKVVDVYTTDFPKDNVTNVYGIIGFEAVYLSGERRTAGKTFDGPWVKQPVKRRPGHGRDVVFWSVSGERPQFFRSDLDIDGEGGEFINSITCMSPGDRKDCFLAVLELGTNEGRVGGCILSEEVNTEASFVPERGRFLHGILLTFTDQLRAIAAITN</sequence>
<dbReference type="EMBL" id="MU865077">
    <property type="protein sequence ID" value="KAK4458230.1"/>
    <property type="molecule type" value="Genomic_DNA"/>
</dbReference>
<feature type="compositionally biased region" description="Acidic residues" evidence="1">
    <location>
        <begin position="177"/>
        <end position="192"/>
    </location>
</feature>
<organism evidence="2 3">
    <name type="scientific">Cladorrhinum samala</name>
    <dbReference type="NCBI Taxonomy" id="585594"/>
    <lineage>
        <taxon>Eukaryota</taxon>
        <taxon>Fungi</taxon>
        <taxon>Dikarya</taxon>
        <taxon>Ascomycota</taxon>
        <taxon>Pezizomycotina</taxon>
        <taxon>Sordariomycetes</taxon>
        <taxon>Sordariomycetidae</taxon>
        <taxon>Sordariales</taxon>
        <taxon>Podosporaceae</taxon>
        <taxon>Cladorrhinum</taxon>
    </lineage>
</organism>
<evidence type="ECO:0000313" key="3">
    <source>
        <dbReference type="Proteomes" id="UP001321749"/>
    </source>
</evidence>
<keyword evidence="3" id="KW-1185">Reference proteome</keyword>
<feature type="region of interest" description="Disordered" evidence="1">
    <location>
        <begin position="159"/>
        <end position="201"/>
    </location>
</feature>
<dbReference type="InterPro" id="IPR036047">
    <property type="entry name" value="F-box-like_dom_sf"/>
</dbReference>
<proteinExistence type="predicted"/>
<evidence type="ECO:0000256" key="1">
    <source>
        <dbReference type="SAM" id="MobiDB-lite"/>
    </source>
</evidence>
<dbReference type="SUPFAM" id="SSF81383">
    <property type="entry name" value="F-box domain"/>
    <property type="match status" value="1"/>
</dbReference>
<feature type="compositionally biased region" description="Basic and acidic residues" evidence="1">
    <location>
        <begin position="159"/>
        <end position="176"/>
    </location>
</feature>
<evidence type="ECO:0008006" key="4">
    <source>
        <dbReference type="Google" id="ProtNLM"/>
    </source>
</evidence>